<dbReference type="Pfam" id="PF13692">
    <property type="entry name" value="Glyco_trans_1_4"/>
    <property type="match status" value="1"/>
</dbReference>
<proteinExistence type="predicted"/>
<organism evidence="2 3">
    <name type="scientific">Chitiniphilus purpureus</name>
    <dbReference type="NCBI Taxonomy" id="2981137"/>
    <lineage>
        <taxon>Bacteria</taxon>
        <taxon>Pseudomonadati</taxon>
        <taxon>Pseudomonadota</taxon>
        <taxon>Betaproteobacteria</taxon>
        <taxon>Neisseriales</taxon>
        <taxon>Chitinibacteraceae</taxon>
        <taxon>Chitiniphilus</taxon>
    </lineage>
</organism>
<protein>
    <submittedName>
        <fullName evidence="2">Glycosyltransferase family 4 protein</fullName>
    </submittedName>
</protein>
<evidence type="ECO:0000259" key="1">
    <source>
        <dbReference type="Pfam" id="PF13477"/>
    </source>
</evidence>
<feature type="domain" description="Glycosyltransferase subfamily 4-like N-terminal" evidence="1">
    <location>
        <begin position="5"/>
        <end position="143"/>
    </location>
</feature>
<dbReference type="CDD" id="cd03808">
    <property type="entry name" value="GT4_CapM-like"/>
    <property type="match status" value="1"/>
</dbReference>
<dbReference type="PANTHER" id="PTHR12526:SF638">
    <property type="entry name" value="SPORE COAT PROTEIN SA"/>
    <property type="match status" value="1"/>
</dbReference>
<gene>
    <name evidence="2" type="ORF">N8I74_14270</name>
</gene>
<evidence type="ECO:0000313" key="2">
    <source>
        <dbReference type="EMBL" id="UXY14473.1"/>
    </source>
</evidence>
<keyword evidence="3" id="KW-1185">Reference proteome</keyword>
<evidence type="ECO:0000313" key="3">
    <source>
        <dbReference type="Proteomes" id="UP001061302"/>
    </source>
</evidence>
<dbReference type="Pfam" id="PF13477">
    <property type="entry name" value="Glyco_trans_4_2"/>
    <property type="match status" value="1"/>
</dbReference>
<dbReference type="SUPFAM" id="SSF53756">
    <property type="entry name" value="UDP-Glycosyltransferase/glycogen phosphorylase"/>
    <property type="match status" value="1"/>
</dbReference>
<dbReference type="EMBL" id="CP106753">
    <property type="protein sequence ID" value="UXY14473.1"/>
    <property type="molecule type" value="Genomic_DNA"/>
</dbReference>
<name>A0ABY6DRD2_9NEIS</name>
<accession>A0ABY6DRD2</accession>
<dbReference type="Gene3D" id="3.40.50.2000">
    <property type="entry name" value="Glycogen Phosphorylase B"/>
    <property type="match status" value="2"/>
</dbReference>
<dbReference type="RefSeq" id="WP_263123773.1">
    <property type="nucleotide sequence ID" value="NZ_CP106753.1"/>
</dbReference>
<reference evidence="2" key="1">
    <citation type="submission" date="2022-10" db="EMBL/GenBank/DDBJ databases">
        <title>Chitiniphilus purpureus sp. nov., a novel chitin-degrading bacterium isolated from crawfish pond sediment.</title>
        <authorList>
            <person name="Li K."/>
        </authorList>
    </citation>
    <scope>NUCLEOTIDE SEQUENCE</scope>
    <source>
        <strain evidence="2">CD1</strain>
    </source>
</reference>
<dbReference type="Proteomes" id="UP001061302">
    <property type="component" value="Chromosome"/>
</dbReference>
<dbReference type="PANTHER" id="PTHR12526">
    <property type="entry name" value="GLYCOSYLTRANSFERASE"/>
    <property type="match status" value="1"/>
</dbReference>
<dbReference type="InterPro" id="IPR028098">
    <property type="entry name" value="Glyco_trans_4-like_N"/>
</dbReference>
<sequence length="378" mass="41484">MLDGHIVFFVSEDWYFCSHRLPVARAARDAGMRVTVVTQVDRHAERIAAEGFALVPFPMRRAGMNPWHELRLLWRLVAVYRRLQPDLVHQVAVKPVIYGSIAAWVTGVPAVVNALAGLGFVFASESWQARLLRWPVKALFKWALSRPGGRLILQNEDDAALFRQAGLAPSGAIRLIRGSGVDPQVYPALPPAPGVPVVMLPARLLRDKGVYEFVDAARLLRQRGIAARFALVGDPDRENPAAVSAEQCAAWVAEGVVEAWGWQSDMVAALGQSTLVCLPSYREGLPKSLLEAASCARAIVTTDVPGCREVVEDGVNGLLVPVRSVRPLADAIERLLQDSALRQRMAEQGRQRVLARYAESIVVRQTLAIYQELGGVDR</sequence>